<sequence length="115" mass="12288">LDASNLDASSVSLGSLNRSGSTRRIGSKNGRGCASVPQGTQQDLDKMRSDLVSNEWDRRTNGLKNFAELVAKNAQTAMSDTKLVEAFVCRTSDINSKVSLDAMEILITVLPTLAG</sequence>
<dbReference type="WBParaSite" id="GPUH_0000560701-mRNA-1">
    <property type="protein sequence ID" value="GPUH_0000560701-mRNA-1"/>
    <property type="gene ID" value="GPUH_0000560701"/>
</dbReference>
<name>A0A183DA58_9BILA</name>
<proteinExistence type="predicted"/>
<reference evidence="2" key="1">
    <citation type="submission" date="2016-06" db="UniProtKB">
        <authorList>
            <consortium name="WormBaseParasite"/>
        </authorList>
    </citation>
    <scope>IDENTIFICATION</scope>
</reference>
<evidence type="ECO:0000256" key="1">
    <source>
        <dbReference type="SAM" id="MobiDB-lite"/>
    </source>
</evidence>
<dbReference type="InterPro" id="IPR011989">
    <property type="entry name" value="ARM-like"/>
</dbReference>
<dbReference type="AlphaFoldDB" id="A0A183DA58"/>
<feature type="region of interest" description="Disordered" evidence="1">
    <location>
        <begin position="1"/>
        <end position="45"/>
    </location>
</feature>
<dbReference type="Gene3D" id="1.25.10.10">
    <property type="entry name" value="Leucine-rich Repeat Variant"/>
    <property type="match status" value="1"/>
</dbReference>
<accession>A0A183DA58</accession>
<evidence type="ECO:0000313" key="2">
    <source>
        <dbReference type="WBParaSite" id="GPUH_0000560701-mRNA-1"/>
    </source>
</evidence>
<organism evidence="2">
    <name type="scientific">Gongylonema pulchrum</name>
    <dbReference type="NCBI Taxonomy" id="637853"/>
    <lineage>
        <taxon>Eukaryota</taxon>
        <taxon>Metazoa</taxon>
        <taxon>Ecdysozoa</taxon>
        <taxon>Nematoda</taxon>
        <taxon>Chromadorea</taxon>
        <taxon>Rhabditida</taxon>
        <taxon>Spirurina</taxon>
        <taxon>Spiruromorpha</taxon>
        <taxon>Spiruroidea</taxon>
        <taxon>Gongylonematidae</taxon>
        <taxon>Gongylonema</taxon>
    </lineage>
</organism>
<protein>
    <submittedName>
        <fullName evidence="2">CLASP_N domain-containing protein</fullName>
    </submittedName>
</protein>
<feature type="compositionally biased region" description="Polar residues" evidence="1">
    <location>
        <begin position="1"/>
        <end position="24"/>
    </location>
</feature>